<keyword evidence="3" id="KW-0560">Oxidoreductase</keyword>
<proteinExistence type="predicted"/>
<dbReference type="InterPro" id="IPR036188">
    <property type="entry name" value="FAD/NAD-bd_sf"/>
</dbReference>
<evidence type="ECO:0000313" key="6">
    <source>
        <dbReference type="Proteomes" id="UP000198346"/>
    </source>
</evidence>
<sequence length="497" mass="56289">MPFDQTRPDSGFRIAILGAGFSGMGMAVALKRRGFDDFVIYEKADDVGGTWRENTYPGVACDVPSHLYSFSFDINPEWTRRYSSGQEIWDYMRRCARKHGLYEKTEFGRKAVRLRHDGRRWTIEFADGGTAQADIVVSGLGGLHEPNIPDFPGMESFAGPVFHTARWRHDVDLAGKRVAIIGSAASAVQAIPEIAPKVARLDVYQRTPNWVMPRQSYAYPAWARKLFKMIPPLARLYRAYYFFLLESRHLAFHRNDNFMKRFVRRQFARHLEEQVRDPELRAKLTPDYPVGCKRILISDDYFPAIQRDNVALVTEGVDRFEESGIRTKDGRLREVDVVILATGFKPFNLVESVEAVGPSGASLREVWADGIKAHRTVAAPGFPNFFMLLGPNSGLGHNSVVLMIEAQVKYVLQLIEKMKASGAALVEPTPEAAAAYDARIQRELSQRVWAAGCGAWYVDERGRNYTLYPHTVRRFLKEMKAPDMKEYVLRETVAAAV</sequence>
<evidence type="ECO:0000256" key="2">
    <source>
        <dbReference type="ARBA" id="ARBA00022827"/>
    </source>
</evidence>
<dbReference type="GO" id="GO:0050660">
    <property type="term" value="F:flavin adenine dinucleotide binding"/>
    <property type="evidence" value="ECO:0007669"/>
    <property type="project" value="InterPro"/>
</dbReference>
<dbReference type="RefSeq" id="WP_089412936.1">
    <property type="nucleotide sequence ID" value="NZ_FZQA01000006.1"/>
</dbReference>
<dbReference type="InterPro" id="IPR051209">
    <property type="entry name" value="FAD-bind_Monooxygenase_sf"/>
</dbReference>
<dbReference type="GO" id="GO:0004499">
    <property type="term" value="F:N,N-dimethylaniline monooxygenase activity"/>
    <property type="evidence" value="ECO:0007669"/>
    <property type="project" value="InterPro"/>
</dbReference>
<evidence type="ECO:0000256" key="4">
    <source>
        <dbReference type="SAM" id="Phobius"/>
    </source>
</evidence>
<keyword evidence="6" id="KW-1185">Reference proteome</keyword>
<keyword evidence="1" id="KW-0285">Flavoprotein</keyword>
<evidence type="ECO:0000256" key="3">
    <source>
        <dbReference type="ARBA" id="ARBA00023002"/>
    </source>
</evidence>
<dbReference type="InterPro" id="IPR020946">
    <property type="entry name" value="Flavin_mOase-like"/>
</dbReference>
<gene>
    <name evidence="5" type="ORF">SAMN06297382_2506</name>
</gene>
<dbReference type="PANTHER" id="PTHR42877">
    <property type="entry name" value="L-ORNITHINE N(5)-MONOOXYGENASE-RELATED"/>
    <property type="match status" value="1"/>
</dbReference>
<evidence type="ECO:0000313" key="5">
    <source>
        <dbReference type="EMBL" id="SNT74915.1"/>
    </source>
</evidence>
<dbReference type="Pfam" id="PF00743">
    <property type="entry name" value="FMO-like"/>
    <property type="match status" value="1"/>
</dbReference>
<dbReference type="Proteomes" id="UP000198346">
    <property type="component" value="Unassembled WGS sequence"/>
</dbReference>
<accession>A0A239PXD0</accession>
<organism evidence="5 6">
    <name type="scientific">Amphiplicatus metriothermophilus</name>
    <dbReference type="NCBI Taxonomy" id="1519374"/>
    <lineage>
        <taxon>Bacteria</taxon>
        <taxon>Pseudomonadati</taxon>
        <taxon>Pseudomonadota</taxon>
        <taxon>Alphaproteobacteria</taxon>
        <taxon>Parvularculales</taxon>
        <taxon>Parvularculaceae</taxon>
        <taxon>Amphiplicatus</taxon>
    </lineage>
</organism>
<keyword evidence="4" id="KW-1133">Transmembrane helix</keyword>
<evidence type="ECO:0000256" key="1">
    <source>
        <dbReference type="ARBA" id="ARBA00022630"/>
    </source>
</evidence>
<dbReference type="SUPFAM" id="SSF51905">
    <property type="entry name" value="FAD/NAD(P)-binding domain"/>
    <property type="match status" value="2"/>
</dbReference>
<keyword evidence="4" id="KW-0812">Transmembrane</keyword>
<name>A0A239PXD0_9PROT</name>
<keyword evidence="2" id="KW-0274">FAD</keyword>
<dbReference type="EMBL" id="FZQA01000006">
    <property type="protein sequence ID" value="SNT74915.1"/>
    <property type="molecule type" value="Genomic_DNA"/>
</dbReference>
<reference evidence="5 6" key="1">
    <citation type="submission" date="2017-07" db="EMBL/GenBank/DDBJ databases">
        <authorList>
            <person name="Sun Z.S."/>
            <person name="Albrecht U."/>
            <person name="Echele G."/>
            <person name="Lee C.C."/>
        </authorList>
    </citation>
    <scope>NUCLEOTIDE SEQUENCE [LARGE SCALE GENOMIC DNA]</scope>
    <source>
        <strain evidence="5 6">CGMCC 1.12710</strain>
    </source>
</reference>
<feature type="transmembrane region" description="Helical" evidence="4">
    <location>
        <begin position="12"/>
        <end position="30"/>
    </location>
</feature>
<protein>
    <submittedName>
        <fullName evidence="5">Predicted flavoprotein CzcO associated with the cation diffusion facilitator CzcD</fullName>
    </submittedName>
</protein>
<dbReference type="PANTHER" id="PTHR42877:SF4">
    <property type="entry name" value="FAD_NAD(P)-BINDING DOMAIN-CONTAINING PROTEIN-RELATED"/>
    <property type="match status" value="1"/>
</dbReference>
<dbReference type="GO" id="GO:0050661">
    <property type="term" value="F:NADP binding"/>
    <property type="evidence" value="ECO:0007669"/>
    <property type="project" value="InterPro"/>
</dbReference>
<dbReference type="AlphaFoldDB" id="A0A239PXD0"/>
<dbReference type="Gene3D" id="3.50.50.60">
    <property type="entry name" value="FAD/NAD(P)-binding domain"/>
    <property type="match status" value="2"/>
</dbReference>
<keyword evidence="4" id="KW-0472">Membrane</keyword>
<dbReference type="OrthoDB" id="312624at2"/>